<gene>
    <name evidence="1" type="ORF">JOB18_028212</name>
</gene>
<sequence>MIKPSGCLTPTLSPDSGTERRITVLGLSLCVRPSTASFPRQSGSGSGRRRSARLRGCSVFAPSLFTAATPGLDYARMYWKIRSSRGQRARSLLLLLLLPVIK</sequence>
<accession>A0AAV6QMV5</accession>
<organism evidence="1 2">
    <name type="scientific">Solea senegalensis</name>
    <name type="common">Senegalese sole</name>
    <dbReference type="NCBI Taxonomy" id="28829"/>
    <lineage>
        <taxon>Eukaryota</taxon>
        <taxon>Metazoa</taxon>
        <taxon>Chordata</taxon>
        <taxon>Craniata</taxon>
        <taxon>Vertebrata</taxon>
        <taxon>Euteleostomi</taxon>
        <taxon>Actinopterygii</taxon>
        <taxon>Neopterygii</taxon>
        <taxon>Teleostei</taxon>
        <taxon>Neoteleostei</taxon>
        <taxon>Acanthomorphata</taxon>
        <taxon>Carangaria</taxon>
        <taxon>Pleuronectiformes</taxon>
        <taxon>Pleuronectoidei</taxon>
        <taxon>Soleidae</taxon>
        <taxon>Solea</taxon>
    </lineage>
</organism>
<evidence type="ECO:0000313" key="1">
    <source>
        <dbReference type="EMBL" id="KAG7494331.1"/>
    </source>
</evidence>
<comment type="caution">
    <text evidence="1">The sequence shown here is derived from an EMBL/GenBank/DDBJ whole genome shotgun (WGS) entry which is preliminary data.</text>
</comment>
<dbReference type="EMBL" id="JAGKHQ010000016">
    <property type="protein sequence ID" value="KAG7494331.1"/>
    <property type="molecule type" value="Genomic_DNA"/>
</dbReference>
<proteinExistence type="predicted"/>
<protein>
    <submittedName>
        <fullName evidence="1">Uncharacterized protein</fullName>
    </submittedName>
</protein>
<name>A0AAV6QMV5_SOLSE</name>
<keyword evidence="2" id="KW-1185">Reference proteome</keyword>
<dbReference type="AlphaFoldDB" id="A0AAV6QMV5"/>
<dbReference type="Proteomes" id="UP000693946">
    <property type="component" value="Linkage Group LG4"/>
</dbReference>
<evidence type="ECO:0000313" key="2">
    <source>
        <dbReference type="Proteomes" id="UP000693946"/>
    </source>
</evidence>
<reference evidence="1 2" key="1">
    <citation type="journal article" date="2021" name="Sci. Rep.">
        <title>Chromosome anchoring in Senegalese sole (Solea senegalensis) reveals sex-associated markers and genome rearrangements in flatfish.</title>
        <authorList>
            <person name="Guerrero-Cozar I."/>
            <person name="Gomez-Garrido J."/>
            <person name="Berbel C."/>
            <person name="Martinez-Blanch J.F."/>
            <person name="Alioto T."/>
            <person name="Claros M.G."/>
            <person name="Gagnaire P.A."/>
            <person name="Manchado M."/>
        </authorList>
    </citation>
    <scope>NUCLEOTIDE SEQUENCE [LARGE SCALE GENOMIC DNA]</scope>
    <source>
        <strain evidence="1">Sse05_10M</strain>
    </source>
</reference>